<dbReference type="AlphaFoldDB" id="A0A1C7P8C5"/>
<dbReference type="CDD" id="cd06333">
    <property type="entry name" value="PBP1_ABC_RPA1789-like"/>
    <property type="match status" value="1"/>
</dbReference>
<sequence>MTITKSLLSAGILLGSTAIAHADVSVCALLSITGPASALGAPQQSSVQFLPKEIDGKAVKYIVLDDATDPGAATQNARKCLAEQKADVLIGGAATPVAAALAAVAAETGTPFLAIGPVGTKDEQFKWTFVVPQPVSLMAKAIVEHMKTRGVKTVGFIGYSDAYGDLWLNAISPLLKAAGITVGPVERFARNDTSVAAQALKVASARPDAVLVVASGAPAAGPNLALADRGYGGAIYHTHGSASPAFLKVGGAAANGTLLPVGPIVVASQLDDSNSAKAPALKYTTQYEAAFGAGSVSPFGGYLIDSGLIIAAAASTALKSGSEPGTPEFRAALRTAIENLNGVPGVHGSYSGSAKIHDLSSSDASRVMAVVQNGAWKIAK</sequence>
<keyword evidence="2 4" id="KW-0732">Signal</keyword>
<geneLocation type="plasmid" evidence="7">
    <name>pf5.1a</name>
</geneLocation>
<comment type="caution">
    <text evidence="6">The sequence shown here is derived from an EMBL/GenBank/DDBJ whole genome shotgun (WGS) entry which is preliminary data.</text>
</comment>
<dbReference type="PANTHER" id="PTHR30483">
    <property type="entry name" value="LEUCINE-SPECIFIC-BINDING PROTEIN"/>
    <property type="match status" value="1"/>
</dbReference>
<evidence type="ECO:0000313" key="6">
    <source>
        <dbReference type="EMBL" id="OBZ97539.1"/>
    </source>
</evidence>
<keyword evidence="3" id="KW-0813">Transport</keyword>
<dbReference type="EMBL" id="LGLV01000001">
    <property type="protein sequence ID" value="OBZ97539.1"/>
    <property type="molecule type" value="Genomic_DNA"/>
</dbReference>
<keyword evidence="6" id="KW-0614">Plasmid</keyword>
<dbReference type="OrthoDB" id="9147078at2"/>
<organism evidence="6 7">
    <name type="scientific">Pararhizobium polonicum</name>
    <dbReference type="NCBI Taxonomy" id="1612624"/>
    <lineage>
        <taxon>Bacteria</taxon>
        <taxon>Pseudomonadati</taxon>
        <taxon>Pseudomonadota</taxon>
        <taxon>Alphaproteobacteria</taxon>
        <taxon>Hyphomicrobiales</taxon>
        <taxon>Rhizobiaceae</taxon>
        <taxon>Rhizobium/Agrobacterium group</taxon>
        <taxon>Pararhizobium</taxon>
    </lineage>
</organism>
<proteinExistence type="inferred from homology"/>
<dbReference type="Pfam" id="PF13458">
    <property type="entry name" value="Peripla_BP_6"/>
    <property type="match status" value="1"/>
</dbReference>
<reference evidence="6 7" key="1">
    <citation type="journal article" date="2016" name="Syst. Appl. Microbiol.">
        <title>Pararhizobium polonicum sp. nov. isolated from tumors on stone fruit rootstocks.</title>
        <authorList>
            <person name="Pulawska J."/>
            <person name="Kuzmanovic N."/>
            <person name="Willems A."/>
            <person name="Pothier J.F."/>
        </authorList>
    </citation>
    <scope>NUCLEOTIDE SEQUENCE [LARGE SCALE GENOMIC DNA]</scope>
    <source>
        <strain evidence="6 7">F5.1</strain>
        <plasmid evidence="6">pF5.1a</plasmid>
    </source>
</reference>
<dbReference type="InterPro" id="IPR028082">
    <property type="entry name" value="Peripla_BP_I"/>
</dbReference>
<feature type="domain" description="Leucine-binding protein" evidence="5">
    <location>
        <begin position="25"/>
        <end position="349"/>
    </location>
</feature>
<evidence type="ECO:0000256" key="1">
    <source>
        <dbReference type="ARBA" id="ARBA00010062"/>
    </source>
</evidence>
<evidence type="ECO:0000256" key="2">
    <source>
        <dbReference type="ARBA" id="ARBA00022729"/>
    </source>
</evidence>
<gene>
    <name evidence="6" type="ORF">ADU59_00555</name>
</gene>
<dbReference type="Proteomes" id="UP000093111">
    <property type="component" value="Plasmid pF5.1a"/>
</dbReference>
<feature type="signal peptide" evidence="4">
    <location>
        <begin position="1"/>
        <end position="22"/>
    </location>
</feature>
<dbReference type="Gene3D" id="3.40.50.2300">
    <property type="match status" value="2"/>
</dbReference>
<keyword evidence="7" id="KW-1185">Reference proteome</keyword>
<keyword evidence="3" id="KW-0029">Amino-acid transport</keyword>
<evidence type="ECO:0000256" key="4">
    <source>
        <dbReference type="SAM" id="SignalP"/>
    </source>
</evidence>
<evidence type="ECO:0000256" key="3">
    <source>
        <dbReference type="ARBA" id="ARBA00022970"/>
    </source>
</evidence>
<name>A0A1C7P8C5_9HYPH</name>
<dbReference type="SUPFAM" id="SSF53822">
    <property type="entry name" value="Periplasmic binding protein-like I"/>
    <property type="match status" value="1"/>
</dbReference>
<accession>A0A1C7P8C5</accession>
<dbReference type="InterPro" id="IPR028081">
    <property type="entry name" value="Leu-bd"/>
</dbReference>
<protein>
    <submittedName>
        <fullName evidence="6">Branched-chain amino acid ABC transporter substrate-binding protein</fullName>
    </submittedName>
</protein>
<dbReference type="InterPro" id="IPR051010">
    <property type="entry name" value="BCAA_transport"/>
</dbReference>
<evidence type="ECO:0000259" key="5">
    <source>
        <dbReference type="Pfam" id="PF13458"/>
    </source>
</evidence>
<evidence type="ECO:0000313" key="7">
    <source>
        <dbReference type="Proteomes" id="UP000093111"/>
    </source>
</evidence>
<feature type="chain" id="PRO_5008890340" evidence="4">
    <location>
        <begin position="23"/>
        <end position="380"/>
    </location>
</feature>
<comment type="similarity">
    <text evidence="1">Belongs to the leucine-binding protein family.</text>
</comment>
<dbReference type="PANTHER" id="PTHR30483:SF38">
    <property type="entry name" value="BLR7848 PROTEIN"/>
    <property type="match status" value="1"/>
</dbReference>
<dbReference type="GO" id="GO:0006865">
    <property type="term" value="P:amino acid transport"/>
    <property type="evidence" value="ECO:0007669"/>
    <property type="project" value="UniProtKB-KW"/>
</dbReference>